<dbReference type="PANTHER" id="PTHR43133:SF8">
    <property type="entry name" value="RNA POLYMERASE SIGMA FACTOR HI_1459-RELATED"/>
    <property type="match status" value="1"/>
</dbReference>
<dbReference type="PANTHER" id="PTHR43133">
    <property type="entry name" value="RNA POLYMERASE ECF-TYPE SIGMA FACTO"/>
    <property type="match status" value="1"/>
</dbReference>
<dbReference type="InterPro" id="IPR007627">
    <property type="entry name" value="RNA_pol_sigma70_r2"/>
</dbReference>
<proteinExistence type="inferred from homology"/>
<dbReference type="Proteomes" id="UP000050509">
    <property type="component" value="Unassembled WGS sequence"/>
</dbReference>
<dbReference type="Gene3D" id="3.10.450.50">
    <property type="match status" value="1"/>
</dbReference>
<dbReference type="InterPro" id="IPR014284">
    <property type="entry name" value="RNA_pol_sigma-70_dom"/>
</dbReference>
<comment type="caution">
    <text evidence="9">The sequence shown here is derived from an EMBL/GenBank/DDBJ whole genome shotgun (WGS) entry which is preliminary data.</text>
</comment>
<dbReference type="InterPro" id="IPR013325">
    <property type="entry name" value="RNA_pol_sigma_r2"/>
</dbReference>
<evidence type="ECO:0000256" key="6">
    <source>
        <dbReference type="ARBA" id="ARBA00023163"/>
    </source>
</evidence>
<dbReference type="GO" id="GO:0003677">
    <property type="term" value="F:DNA binding"/>
    <property type="evidence" value="ECO:0007669"/>
    <property type="project" value="UniProtKB-KW"/>
</dbReference>
<comment type="similarity">
    <text evidence="1">Belongs to the sigma-70 factor family. ECF subfamily.</text>
</comment>
<keyword evidence="6" id="KW-0804">Transcription</keyword>
<dbReference type="Gene3D" id="1.10.10.10">
    <property type="entry name" value="Winged helix-like DNA-binding domain superfamily/Winged helix DNA-binding domain"/>
    <property type="match status" value="1"/>
</dbReference>
<dbReference type="NCBIfam" id="TIGR02937">
    <property type="entry name" value="sigma70-ECF"/>
    <property type="match status" value="1"/>
</dbReference>
<dbReference type="SUPFAM" id="SSF54427">
    <property type="entry name" value="NTF2-like"/>
    <property type="match status" value="1"/>
</dbReference>
<dbReference type="InterPro" id="IPR039425">
    <property type="entry name" value="RNA_pol_sigma-70-like"/>
</dbReference>
<name>A0A0P9DD99_9CHLR</name>
<evidence type="ECO:0000313" key="10">
    <source>
        <dbReference type="Proteomes" id="UP000050509"/>
    </source>
</evidence>
<dbReference type="Gene3D" id="1.10.1740.10">
    <property type="match status" value="1"/>
</dbReference>
<evidence type="ECO:0000259" key="7">
    <source>
        <dbReference type="Pfam" id="PF04542"/>
    </source>
</evidence>
<evidence type="ECO:0000259" key="8">
    <source>
        <dbReference type="Pfam" id="PF08281"/>
    </source>
</evidence>
<accession>A0A0P9DD99</accession>
<dbReference type="AlphaFoldDB" id="A0A0P9DD99"/>
<dbReference type="SUPFAM" id="SSF88946">
    <property type="entry name" value="Sigma2 domain of RNA polymerase sigma factors"/>
    <property type="match status" value="1"/>
</dbReference>
<reference evidence="9 10" key="1">
    <citation type="submission" date="2015-09" db="EMBL/GenBank/DDBJ databases">
        <title>Draft genome sequence of Kouleothrix aurantiaca JCM 19913.</title>
        <authorList>
            <person name="Hemp J."/>
        </authorList>
    </citation>
    <scope>NUCLEOTIDE SEQUENCE [LARGE SCALE GENOMIC DNA]</scope>
    <source>
        <strain evidence="9 10">COM-B</strain>
    </source>
</reference>
<dbReference type="GO" id="GO:0016987">
    <property type="term" value="F:sigma factor activity"/>
    <property type="evidence" value="ECO:0007669"/>
    <property type="project" value="UniProtKB-KW"/>
</dbReference>
<evidence type="ECO:0000313" key="9">
    <source>
        <dbReference type="EMBL" id="KPV50657.1"/>
    </source>
</evidence>
<keyword evidence="3" id="KW-0805">Transcription regulation</keyword>
<evidence type="ECO:0000256" key="1">
    <source>
        <dbReference type="ARBA" id="ARBA00010641"/>
    </source>
</evidence>
<sequence length="290" mass="32664">MSQSNAAPADFEALVQAIRPELHQYSARMLGSALDAEDVVQEALAKAYAALPATKVANMRGWLFRITHNKAIDFLRRASQQRLEYLDESAQLAEPDPPLEEGELVALALSAFLALPAKQRSCVILKDVMGYSLADMSEMLDATVPEIKAALHRGRARLREMGQNLPADMPAPSEEERRLIARYIDRFNARDFETVRAMLAEDVRLELFNRISLRGRAPASEYFHRYDQSRDWLLAPGTVEGRPAILVRDPQAPAAPPTYFMLVEWEGGRIAFIRDYRYTPYVMRDAAVQG</sequence>
<evidence type="ECO:0000256" key="3">
    <source>
        <dbReference type="ARBA" id="ARBA00023015"/>
    </source>
</evidence>
<dbReference type="Pfam" id="PF04542">
    <property type="entry name" value="Sigma70_r2"/>
    <property type="match status" value="1"/>
</dbReference>
<dbReference type="InterPro" id="IPR036388">
    <property type="entry name" value="WH-like_DNA-bd_sf"/>
</dbReference>
<dbReference type="EMBL" id="LJCR01001276">
    <property type="protein sequence ID" value="KPV50657.1"/>
    <property type="molecule type" value="Genomic_DNA"/>
</dbReference>
<evidence type="ECO:0000256" key="4">
    <source>
        <dbReference type="ARBA" id="ARBA00023082"/>
    </source>
</evidence>
<dbReference type="InterPro" id="IPR013324">
    <property type="entry name" value="RNA_pol_sigma_r3/r4-like"/>
</dbReference>
<keyword evidence="10" id="KW-1185">Reference proteome</keyword>
<evidence type="ECO:0000256" key="2">
    <source>
        <dbReference type="ARBA" id="ARBA00011344"/>
    </source>
</evidence>
<gene>
    <name evidence="9" type="ORF">SE17_25620</name>
</gene>
<feature type="domain" description="RNA polymerase sigma factor 70 region 4 type 2" evidence="8">
    <location>
        <begin position="110"/>
        <end position="158"/>
    </location>
</feature>
<evidence type="ECO:0000256" key="5">
    <source>
        <dbReference type="ARBA" id="ARBA00023125"/>
    </source>
</evidence>
<dbReference type="Pfam" id="PF08281">
    <property type="entry name" value="Sigma70_r4_2"/>
    <property type="match status" value="1"/>
</dbReference>
<feature type="domain" description="RNA polymerase sigma-70 region 2" evidence="7">
    <location>
        <begin position="14"/>
        <end position="79"/>
    </location>
</feature>
<evidence type="ECO:0008006" key="11">
    <source>
        <dbReference type="Google" id="ProtNLM"/>
    </source>
</evidence>
<keyword evidence="5" id="KW-0238">DNA-binding</keyword>
<dbReference type="SUPFAM" id="SSF88659">
    <property type="entry name" value="Sigma3 and sigma4 domains of RNA polymerase sigma factors"/>
    <property type="match status" value="1"/>
</dbReference>
<keyword evidence="4" id="KW-0731">Sigma factor</keyword>
<organism evidence="9 10">
    <name type="scientific">Kouleothrix aurantiaca</name>
    <dbReference type="NCBI Taxonomy" id="186479"/>
    <lineage>
        <taxon>Bacteria</taxon>
        <taxon>Bacillati</taxon>
        <taxon>Chloroflexota</taxon>
        <taxon>Chloroflexia</taxon>
        <taxon>Chloroflexales</taxon>
        <taxon>Roseiflexineae</taxon>
        <taxon>Roseiflexaceae</taxon>
        <taxon>Kouleothrix</taxon>
    </lineage>
</organism>
<protein>
    <recommendedName>
        <fullName evidence="11">RNA polymerase subunit sigma-70</fullName>
    </recommendedName>
</protein>
<dbReference type="InterPro" id="IPR013249">
    <property type="entry name" value="RNA_pol_sigma70_r4_t2"/>
</dbReference>
<dbReference type="InterPro" id="IPR032710">
    <property type="entry name" value="NTF2-like_dom_sf"/>
</dbReference>
<dbReference type="GO" id="GO:0006352">
    <property type="term" value="P:DNA-templated transcription initiation"/>
    <property type="evidence" value="ECO:0007669"/>
    <property type="project" value="InterPro"/>
</dbReference>
<comment type="subunit">
    <text evidence="2">Interacts transiently with the RNA polymerase catalytic core formed by RpoA, RpoB, RpoC and RpoZ (2 alpha, 1 beta, 1 beta' and 1 omega subunit) to form the RNA polymerase holoenzyme that can initiate transcription.</text>
</comment>